<evidence type="ECO:0000256" key="6">
    <source>
        <dbReference type="ARBA" id="ARBA00022692"/>
    </source>
</evidence>
<keyword evidence="10 19" id="KW-1133">Transmembrane helix</keyword>
<keyword evidence="23" id="KW-0560">Oxidoreductase</keyword>
<dbReference type="NCBIfam" id="TIGR02866">
    <property type="entry name" value="CoxB"/>
    <property type="match status" value="1"/>
</dbReference>
<evidence type="ECO:0000256" key="17">
    <source>
        <dbReference type="RuleBase" id="RU000456"/>
    </source>
</evidence>
<feature type="domain" description="Cytochrome oxidase subunit II copper A binding" evidence="20">
    <location>
        <begin position="136"/>
        <end position="273"/>
    </location>
</feature>
<sequence>MAFNCIKWVYTANMDSLVNNYKIRRCLAAGLLLLAGLPARAEWQLNMTPGVTPISRDVFDLHMIIMGFCLVIAIIVYGALIYSMFKFRHSKYKGDVGDTHEHLWLEIVWTVIPFFILAGMAWPATNVLIRMNDFSEADVTVKVTGSQWKWQYEYLDQNISFFSRLKTPLDQIYNQGPKTEWYLLEVDNPVVLPINQKVRFLVTSTDVIHSWWVPAFSVKRDAIPGFLHEAVAYIEEPGTYRGQCAELCGVNHGFMPIVVQAVSQPEFDSWVAKHEGQYKYEQAVSDWNMMTALERGKQVYEQNCAGCHGFNGEGIGKLFPALKGSSVAVGGNPDEHIDLVLRGVKGSAMQSYANQLTDADMAAVITYERNAWENNTGDLVTPDQVKKRRQAIQVVQK</sequence>
<dbReference type="SUPFAM" id="SSF46626">
    <property type="entry name" value="Cytochrome c"/>
    <property type="match status" value="1"/>
</dbReference>
<reference evidence="23 24" key="1">
    <citation type="submission" date="2019-11" db="EMBL/GenBank/DDBJ databases">
        <authorList>
            <person name="Holert J."/>
        </authorList>
    </citation>
    <scope>NUCLEOTIDE SEQUENCE [LARGE SCALE GENOMIC DNA]</scope>
    <source>
        <strain evidence="23">SB11_3</strain>
    </source>
</reference>
<feature type="transmembrane region" description="Helical" evidence="19">
    <location>
        <begin position="61"/>
        <end position="82"/>
    </location>
</feature>
<evidence type="ECO:0000256" key="13">
    <source>
        <dbReference type="ARBA" id="ARBA00023136"/>
    </source>
</evidence>
<dbReference type="PROSITE" id="PS50857">
    <property type="entry name" value="COX2_CUA"/>
    <property type="match status" value="1"/>
</dbReference>
<dbReference type="EMBL" id="CACSIO010000060">
    <property type="protein sequence ID" value="CAA0124662.1"/>
    <property type="molecule type" value="Genomic_DNA"/>
</dbReference>
<evidence type="ECO:0000256" key="18">
    <source>
        <dbReference type="RuleBase" id="RU004024"/>
    </source>
</evidence>
<keyword evidence="4 16" id="KW-0349">Heme</keyword>
<dbReference type="GO" id="GO:0004129">
    <property type="term" value="F:cytochrome-c oxidase activity"/>
    <property type="evidence" value="ECO:0007669"/>
    <property type="project" value="UniProtKB-EC"/>
</dbReference>
<dbReference type="InterPro" id="IPR008972">
    <property type="entry name" value="Cupredoxin"/>
</dbReference>
<comment type="catalytic activity">
    <reaction evidence="15 18">
        <text>4 Fe(II)-[cytochrome c] + O2 + 8 H(+)(in) = 4 Fe(III)-[cytochrome c] + 2 H2O + 4 H(+)(out)</text>
        <dbReference type="Rhea" id="RHEA:11436"/>
        <dbReference type="Rhea" id="RHEA-COMP:10350"/>
        <dbReference type="Rhea" id="RHEA-COMP:14399"/>
        <dbReference type="ChEBI" id="CHEBI:15377"/>
        <dbReference type="ChEBI" id="CHEBI:15378"/>
        <dbReference type="ChEBI" id="CHEBI:15379"/>
        <dbReference type="ChEBI" id="CHEBI:29033"/>
        <dbReference type="ChEBI" id="CHEBI:29034"/>
        <dbReference type="EC" id="7.1.1.9"/>
    </reaction>
</comment>
<dbReference type="InterPro" id="IPR002429">
    <property type="entry name" value="CcO_II-like_C"/>
</dbReference>
<evidence type="ECO:0000256" key="14">
    <source>
        <dbReference type="ARBA" id="ARBA00024688"/>
    </source>
</evidence>
<keyword evidence="24" id="KW-1185">Reference proteome</keyword>
<dbReference type="Gene3D" id="1.10.287.90">
    <property type="match status" value="1"/>
</dbReference>
<dbReference type="GO" id="GO:0042773">
    <property type="term" value="P:ATP synthesis coupled electron transport"/>
    <property type="evidence" value="ECO:0007669"/>
    <property type="project" value="TreeGrafter"/>
</dbReference>
<dbReference type="Proteomes" id="UP000441399">
    <property type="component" value="Unassembled WGS sequence"/>
</dbReference>
<keyword evidence="5 17" id="KW-0679">Respiratory chain</keyword>
<proteinExistence type="inferred from homology"/>
<evidence type="ECO:0000256" key="12">
    <source>
        <dbReference type="ARBA" id="ARBA00023008"/>
    </source>
</evidence>
<keyword evidence="7 16" id="KW-0479">Metal-binding</keyword>
<feature type="transmembrane region" description="Helical" evidence="19">
    <location>
        <begin position="103"/>
        <end position="122"/>
    </location>
</feature>
<accession>A0A5S9QX67</accession>
<dbReference type="GO" id="GO:0005507">
    <property type="term" value="F:copper ion binding"/>
    <property type="evidence" value="ECO:0007669"/>
    <property type="project" value="InterPro"/>
</dbReference>
<dbReference type="Pfam" id="PF13442">
    <property type="entry name" value="Cytochrome_CBB3"/>
    <property type="match status" value="1"/>
</dbReference>
<dbReference type="Gene3D" id="2.60.40.420">
    <property type="entry name" value="Cupredoxins - blue copper proteins"/>
    <property type="match status" value="1"/>
</dbReference>
<keyword evidence="8" id="KW-1278">Translocase</keyword>
<evidence type="ECO:0000259" key="22">
    <source>
        <dbReference type="PROSITE" id="PS51007"/>
    </source>
</evidence>
<dbReference type="InterPro" id="IPR001505">
    <property type="entry name" value="Copper_CuA"/>
</dbReference>
<comment type="cofactor">
    <cofactor evidence="18">
        <name>Cu cation</name>
        <dbReference type="ChEBI" id="CHEBI:23378"/>
    </cofactor>
    <text evidence="18">Binds a copper A center.</text>
</comment>
<keyword evidence="9 17" id="KW-0249">Electron transport</keyword>
<dbReference type="GO" id="GO:0020037">
    <property type="term" value="F:heme binding"/>
    <property type="evidence" value="ECO:0007669"/>
    <property type="project" value="InterPro"/>
</dbReference>
<dbReference type="PROSITE" id="PS50999">
    <property type="entry name" value="COX2_TM"/>
    <property type="match status" value="1"/>
</dbReference>
<evidence type="ECO:0000256" key="19">
    <source>
        <dbReference type="SAM" id="Phobius"/>
    </source>
</evidence>
<evidence type="ECO:0000256" key="10">
    <source>
        <dbReference type="ARBA" id="ARBA00022989"/>
    </source>
</evidence>
<dbReference type="InterPro" id="IPR009056">
    <property type="entry name" value="Cyt_c-like_dom"/>
</dbReference>
<dbReference type="EC" id="7.1.1.9" evidence="18"/>
<evidence type="ECO:0000256" key="8">
    <source>
        <dbReference type="ARBA" id="ARBA00022967"/>
    </source>
</evidence>
<evidence type="ECO:0000256" key="4">
    <source>
        <dbReference type="ARBA" id="ARBA00022617"/>
    </source>
</evidence>
<evidence type="ECO:0000256" key="2">
    <source>
        <dbReference type="ARBA" id="ARBA00007866"/>
    </source>
</evidence>
<comment type="function">
    <text evidence="14 18">Subunits I and II form the functional core of the enzyme complex. Electrons originating in cytochrome c are transferred via heme a and Cu(A) to the binuclear center formed by heme a3 and Cu(B).</text>
</comment>
<feature type="domain" description="Cytochrome c" evidence="22">
    <location>
        <begin position="291"/>
        <end position="372"/>
    </location>
</feature>
<dbReference type="InterPro" id="IPR036257">
    <property type="entry name" value="Cyt_c_oxidase_su2_TM_sf"/>
</dbReference>
<comment type="subcellular location">
    <subcellularLocation>
        <location evidence="17">Cell membrane</location>
        <topology evidence="17">Multi-pass membrane protein</topology>
    </subcellularLocation>
    <subcellularLocation>
        <location evidence="1">Membrane</location>
        <topology evidence="1">Multi-pass membrane protein</topology>
    </subcellularLocation>
</comment>
<organism evidence="23 24">
    <name type="scientific">BD1-7 clade bacterium</name>
    <dbReference type="NCBI Taxonomy" id="2029982"/>
    <lineage>
        <taxon>Bacteria</taxon>
        <taxon>Pseudomonadati</taxon>
        <taxon>Pseudomonadota</taxon>
        <taxon>Gammaproteobacteria</taxon>
        <taxon>Cellvibrionales</taxon>
        <taxon>Spongiibacteraceae</taxon>
        <taxon>BD1-7 clade</taxon>
    </lineage>
</organism>
<dbReference type="PRINTS" id="PR01166">
    <property type="entry name" value="CYCOXIDASEII"/>
</dbReference>
<dbReference type="InterPro" id="IPR045187">
    <property type="entry name" value="CcO_II"/>
</dbReference>
<evidence type="ECO:0000256" key="1">
    <source>
        <dbReference type="ARBA" id="ARBA00004141"/>
    </source>
</evidence>
<dbReference type="AlphaFoldDB" id="A0A5S9QX67"/>
<evidence type="ECO:0000256" key="5">
    <source>
        <dbReference type="ARBA" id="ARBA00022660"/>
    </source>
</evidence>
<dbReference type="Pfam" id="PF02790">
    <property type="entry name" value="COX2_TM"/>
    <property type="match status" value="1"/>
</dbReference>
<dbReference type="GO" id="GO:0005886">
    <property type="term" value="C:plasma membrane"/>
    <property type="evidence" value="ECO:0007669"/>
    <property type="project" value="UniProtKB-SubCell"/>
</dbReference>
<evidence type="ECO:0000256" key="15">
    <source>
        <dbReference type="ARBA" id="ARBA00047816"/>
    </source>
</evidence>
<dbReference type="PANTHER" id="PTHR22888:SF9">
    <property type="entry name" value="CYTOCHROME C OXIDASE SUBUNIT 2"/>
    <property type="match status" value="1"/>
</dbReference>
<name>A0A5S9QX67_9GAMM</name>
<evidence type="ECO:0000256" key="9">
    <source>
        <dbReference type="ARBA" id="ARBA00022982"/>
    </source>
</evidence>
<keyword evidence="6 17" id="KW-0812">Transmembrane</keyword>
<keyword evidence="3 17" id="KW-0813">Transport</keyword>
<keyword evidence="12 18" id="KW-0186">Copper</keyword>
<dbReference type="InterPro" id="IPR014222">
    <property type="entry name" value="Cyt_c_oxidase_su2"/>
</dbReference>
<dbReference type="SUPFAM" id="SSF81464">
    <property type="entry name" value="Cytochrome c oxidase subunit II-like, transmembrane region"/>
    <property type="match status" value="1"/>
</dbReference>
<evidence type="ECO:0000313" key="24">
    <source>
        <dbReference type="Proteomes" id="UP000441399"/>
    </source>
</evidence>
<dbReference type="GO" id="GO:0016491">
    <property type="term" value="F:oxidoreductase activity"/>
    <property type="evidence" value="ECO:0007669"/>
    <property type="project" value="UniProtKB-KW"/>
</dbReference>
<keyword evidence="13 19" id="KW-0472">Membrane</keyword>
<dbReference type="SUPFAM" id="SSF49503">
    <property type="entry name" value="Cupredoxins"/>
    <property type="match status" value="1"/>
</dbReference>
<evidence type="ECO:0000259" key="21">
    <source>
        <dbReference type="PROSITE" id="PS50999"/>
    </source>
</evidence>
<keyword evidence="11 16" id="KW-0408">Iron</keyword>
<comment type="similarity">
    <text evidence="2 17">Belongs to the cytochrome c oxidase subunit 2 family.</text>
</comment>
<evidence type="ECO:0000259" key="20">
    <source>
        <dbReference type="PROSITE" id="PS50857"/>
    </source>
</evidence>
<dbReference type="PROSITE" id="PS51007">
    <property type="entry name" value="CYTC"/>
    <property type="match status" value="1"/>
</dbReference>
<dbReference type="PROSITE" id="PS00078">
    <property type="entry name" value="COX2"/>
    <property type="match status" value="1"/>
</dbReference>
<protein>
    <recommendedName>
        <fullName evidence="18">Cytochrome c oxidase subunit 2</fullName>
        <ecNumber evidence="18">7.1.1.9</ecNumber>
    </recommendedName>
</protein>
<evidence type="ECO:0000256" key="16">
    <source>
        <dbReference type="PROSITE-ProRule" id="PRU00433"/>
    </source>
</evidence>
<dbReference type="InterPro" id="IPR011759">
    <property type="entry name" value="Cyt_c_oxidase_su2_TM_dom"/>
</dbReference>
<dbReference type="PANTHER" id="PTHR22888">
    <property type="entry name" value="CYTOCHROME C OXIDASE, SUBUNIT II"/>
    <property type="match status" value="1"/>
</dbReference>
<evidence type="ECO:0000256" key="3">
    <source>
        <dbReference type="ARBA" id="ARBA00022448"/>
    </source>
</evidence>
<evidence type="ECO:0000313" key="23">
    <source>
        <dbReference type="EMBL" id="CAA0124662.1"/>
    </source>
</evidence>
<dbReference type="Gene3D" id="1.10.760.10">
    <property type="entry name" value="Cytochrome c-like domain"/>
    <property type="match status" value="1"/>
</dbReference>
<evidence type="ECO:0000256" key="7">
    <source>
        <dbReference type="ARBA" id="ARBA00022723"/>
    </source>
</evidence>
<feature type="domain" description="Cytochrome oxidase subunit II transmembrane region profile" evidence="21">
    <location>
        <begin position="39"/>
        <end position="135"/>
    </location>
</feature>
<evidence type="ECO:0000256" key="11">
    <source>
        <dbReference type="ARBA" id="ARBA00023004"/>
    </source>
</evidence>
<dbReference type="InterPro" id="IPR036909">
    <property type="entry name" value="Cyt_c-like_dom_sf"/>
</dbReference>
<gene>
    <name evidence="23" type="primary">ctaC_2</name>
    <name evidence="23" type="ORF">OPDIPICF_03197</name>
</gene>
<dbReference type="Pfam" id="PF00116">
    <property type="entry name" value="COX2"/>
    <property type="match status" value="1"/>
</dbReference>